<dbReference type="EMBL" id="JEOB01000002">
    <property type="protein sequence ID" value="EXM39278.1"/>
    <property type="molecule type" value="Genomic_DNA"/>
</dbReference>
<evidence type="ECO:0000313" key="2">
    <source>
        <dbReference type="Proteomes" id="UP000021369"/>
    </source>
</evidence>
<keyword evidence="2" id="KW-1185">Reference proteome</keyword>
<sequence>MDKRLLTCVSLCKGRVIADIGTDHGYLPCYMAAEGLCDKAYACDVAEKPLESAAAHITENGLENKVTPILSCGLEKVPNDELTDIVIAGMGGELIVRILEDCQWLTSAKPAINLVLQPMTKWDTLREWLYSNGFEVTAEKPCISGRFVYSVMQAVYTGKTPEYPCDLRYLFCGRVKASENDGREYLQRQAVRLEACAKGKQASGDSDTAGEMLALSKTLQAECE</sequence>
<comment type="caution">
    <text evidence="1">The sequence shown here is derived from an EMBL/GenBank/DDBJ whole genome shotgun (WGS) entry which is preliminary data.</text>
</comment>
<organism evidence="1 2">
    <name type="scientific">Ruminococcus albus SY3</name>
    <dbReference type="NCBI Taxonomy" id="1341156"/>
    <lineage>
        <taxon>Bacteria</taxon>
        <taxon>Bacillati</taxon>
        <taxon>Bacillota</taxon>
        <taxon>Clostridia</taxon>
        <taxon>Eubacteriales</taxon>
        <taxon>Oscillospiraceae</taxon>
        <taxon>Ruminococcus</taxon>
    </lineage>
</organism>
<accession>A0A011VXD5</accession>
<proteinExistence type="predicted"/>
<gene>
    <name evidence="1" type="ORF">RASY3_04835</name>
</gene>
<dbReference type="OrthoDB" id="5881184at2"/>
<dbReference type="PANTHER" id="PTHR38451">
    <property type="entry name" value="TRNA (ADENINE(22)-N(1))-METHYLTRANSFERASE"/>
    <property type="match status" value="1"/>
</dbReference>
<reference evidence="1 2" key="1">
    <citation type="submission" date="2013-06" db="EMBL/GenBank/DDBJ databases">
        <title>Rumen cellulosomics: divergent fiber-degrading strategies revealed by comparative genome-wide analysis of six Ruminococcal strains.</title>
        <authorList>
            <person name="Dassa B."/>
            <person name="Borovok I."/>
            <person name="Lamed R."/>
            <person name="Flint H."/>
            <person name="Yeoman C.J."/>
            <person name="White B."/>
            <person name="Bayer E.A."/>
        </authorList>
    </citation>
    <scope>NUCLEOTIDE SEQUENCE [LARGE SCALE GENOMIC DNA]</scope>
    <source>
        <strain evidence="1 2">SY3</strain>
    </source>
</reference>
<dbReference type="RefSeq" id="WP_051506338.1">
    <property type="nucleotide sequence ID" value="NZ_JEOB01000002.1"/>
</dbReference>
<dbReference type="Pfam" id="PF12847">
    <property type="entry name" value="Methyltransf_18"/>
    <property type="match status" value="1"/>
</dbReference>
<protein>
    <recommendedName>
        <fullName evidence="3">SAM-dependent methyltransferase</fullName>
    </recommendedName>
</protein>
<dbReference type="Proteomes" id="UP000021369">
    <property type="component" value="Unassembled WGS sequence"/>
</dbReference>
<name>A0A011VXD5_RUMAL</name>
<dbReference type="PATRIC" id="fig|1341156.4.peg.1387"/>
<dbReference type="Gene3D" id="3.40.50.150">
    <property type="entry name" value="Vaccinia Virus protein VP39"/>
    <property type="match status" value="1"/>
</dbReference>
<dbReference type="AlphaFoldDB" id="A0A011VXD5"/>
<dbReference type="PANTHER" id="PTHR38451:SF1">
    <property type="entry name" value="TRNA (ADENINE(22)-N(1))-METHYLTRANSFERASE"/>
    <property type="match status" value="1"/>
</dbReference>
<dbReference type="SUPFAM" id="SSF53335">
    <property type="entry name" value="S-adenosyl-L-methionine-dependent methyltransferases"/>
    <property type="match status" value="1"/>
</dbReference>
<evidence type="ECO:0000313" key="1">
    <source>
        <dbReference type="EMBL" id="EXM39278.1"/>
    </source>
</evidence>
<dbReference type="InterPro" id="IPR029063">
    <property type="entry name" value="SAM-dependent_MTases_sf"/>
</dbReference>
<evidence type="ECO:0008006" key="3">
    <source>
        <dbReference type="Google" id="ProtNLM"/>
    </source>
</evidence>